<evidence type="ECO:0000313" key="3">
    <source>
        <dbReference type="Proteomes" id="UP000317078"/>
    </source>
</evidence>
<gene>
    <name evidence="2" type="ORF">EAH89_01760</name>
</gene>
<evidence type="ECO:0000256" key="1">
    <source>
        <dbReference type="SAM" id="MobiDB-lite"/>
    </source>
</evidence>
<dbReference type="OrthoDB" id="7247356at2"/>
<dbReference type="AlphaFoldDB" id="A0A502GHF8"/>
<accession>A0A502GHF8</accession>
<keyword evidence="3" id="KW-1185">Reference proteome</keyword>
<organism evidence="2 3">
    <name type="scientific">Muricoccus nepalensis</name>
    <dbReference type="NCBI Taxonomy" id="1854500"/>
    <lineage>
        <taxon>Bacteria</taxon>
        <taxon>Pseudomonadati</taxon>
        <taxon>Pseudomonadota</taxon>
        <taxon>Alphaproteobacteria</taxon>
        <taxon>Acetobacterales</taxon>
        <taxon>Roseomonadaceae</taxon>
        <taxon>Muricoccus</taxon>
    </lineage>
</organism>
<reference evidence="2 3" key="1">
    <citation type="journal article" date="2019" name="Environ. Microbiol.">
        <title>Species interactions and distinct microbial communities in high Arctic permafrost affected cryosols are associated with the CH4 and CO2 gas fluxes.</title>
        <authorList>
            <person name="Altshuler I."/>
            <person name="Hamel J."/>
            <person name="Turney S."/>
            <person name="Magnuson E."/>
            <person name="Levesque R."/>
            <person name="Greer C."/>
            <person name="Whyte L.G."/>
        </authorList>
    </citation>
    <scope>NUCLEOTIDE SEQUENCE [LARGE SCALE GENOMIC DNA]</scope>
    <source>
        <strain evidence="2 3">S9.3B</strain>
    </source>
</reference>
<feature type="compositionally biased region" description="Pro residues" evidence="1">
    <location>
        <begin position="122"/>
        <end position="186"/>
    </location>
</feature>
<protein>
    <submittedName>
        <fullName evidence="2">Uncharacterized protein</fullName>
    </submittedName>
</protein>
<evidence type="ECO:0000313" key="2">
    <source>
        <dbReference type="EMBL" id="TPG61304.1"/>
    </source>
</evidence>
<comment type="caution">
    <text evidence="2">The sequence shown here is derived from an EMBL/GenBank/DDBJ whole genome shotgun (WGS) entry which is preliminary data.</text>
</comment>
<dbReference type="RefSeq" id="WP_140881032.1">
    <property type="nucleotide sequence ID" value="NZ_RCZP01000001.1"/>
</dbReference>
<feature type="region of interest" description="Disordered" evidence="1">
    <location>
        <begin position="115"/>
        <end position="191"/>
    </location>
</feature>
<sequence>MSQHDPGEDPDPIRSGLARFLDGRIAPGLRLVAPAPLAALPGAPTPPEAEPPGAELPDWAVVPRAGAFPEELLRRLLAEASPVFANDGYVVFARRPTFGLPNLRDTPPLRALADRAAGRSEPAPPPRPAPAPGLPPSRPPIPPPAARPTAPPPPARAEPPAPPAIPPVPAPATPPGEAEFPPPPSLGGPGWGGLPARVAAMLGPLPGRRVGALGTDANGTARALAAAALPPGALLFGGEEALPESCLDAALLLPGGAPTGEAARLAGLLRPGGLALLVAENAASLGRRLAAALNRPVPPGGTTAEALRGAAHAAGLVPLRLEGHGLDAWRATAEAPPRGLGPMDAAAALLEEAGQDAGPRHAAWLLLLVRKP</sequence>
<proteinExistence type="predicted"/>
<name>A0A502GHF8_9PROT</name>
<dbReference type="Proteomes" id="UP000317078">
    <property type="component" value="Unassembled WGS sequence"/>
</dbReference>
<dbReference type="EMBL" id="RCZP01000001">
    <property type="protein sequence ID" value="TPG61304.1"/>
    <property type="molecule type" value="Genomic_DNA"/>
</dbReference>